<reference evidence="9 10" key="1">
    <citation type="submission" date="2015-11" db="EMBL/GenBank/DDBJ databases">
        <title>Genomic analysis of 38 Legionella species identifies large and diverse effector repertoires.</title>
        <authorList>
            <person name="Burstein D."/>
            <person name="Amaro F."/>
            <person name="Zusman T."/>
            <person name="Lifshitz Z."/>
            <person name="Cohen O."/>
            <person name="Gilbert J.A."/>
            <person name="Pupko T."/>
            <person name="Shuman H.A."/>
            <person name="Segal G."/>
        </authorList>
    </citation>
    <scope>NUCLEOTIDE SEQUENCE [LARGE SCALE GENOMIC DNA]</scope>
    <source>
        <strain evidence="9 10">Oak Ridge-10</strain>
    </source>
</reference>
<evidence type="ECO:0000313" key="9">
    <source>
        <dbReference type="EMBL" id="KTD38116.1"/>
    </source>
</evidence>
<evidence type="ECO:0000256" key="3">
    <source>
        <dbReference type="ARBA" id="ARBA00022692"/>
    </source>
</evidence>
<feature type="transmembrane region" description="Helical" evidence="7">
    <location>
        <begin position="347"/>
        <end position="365"/>
    </location>
</feature>
<comment type="caution">
    <text evidence="9">The sequence shown here is derived from an EMBL/GenBank/DDBJ whole genome shotgun (WGS) entry which is preliminary data.</text>
</comment>
<dbReference type="AlphaFoldDB" id="A0A0W0X0T6"/>
<dbReference type="Pfam" id="PF07690">
    <property type="entry name" value="MFS_1"/>
    <property type="match status" value="1"/>
</dbReference>
<dbReference type="PROSITE" id="PS50850">
    <property type="entry name" value="MFS"/>
    <property type="match status" value="1"/>
</dbReference>
<name>A0A0W0X0T6_9GAMM</name>
<keyword evidence="3 7" id="KW-0812">Transmembrane</keyword>
<dbReference type="Proteomes" id="UP000054858">
    <property type="component" value="Unassembled WGS sequence"/>
</dbReference>
<dbReference type="PANTHER" id="PTHR12778:SF10">
    <property type="entry name" value="MAJOR FACILITATOR SUPERFAMILY DOMAIN-CONTAINING PROTEIN 3"/>
    <property type="match status" value="1"/>
</dbReference>
<feature type="transmembrane region" description="Helical" evidence="7">
    <location>
        <begin position="255"/>
        <end position="277"/>
    </location>
</feature>
<feature type="domain" description="Major facilitator superfamily (MFS) profile" evidence="8">
    <location>
        <begin position="4"/>
        <end position="399"/>
    </location>
</feature>
<dbReference type="GO" id="GO:0016020">
    <property type="term" value="C:membrane"/>
    <property type="evidence" value="ECO:0007669"/>
    <property type="project" value="UniProtKB-SubCell"/>
</dbReference>
<dbReference type="InterPro" id="IPR036259">
    <property type="entry name" value="MFS_trans_sf"/>
</dbReference>
<dbReference type="SUPFAM" id="SSF103473">
    <property type="entry name" value="MFS general substrate transporter"/>
    <property type="match status" value="1"/>
</dbReference>
<proteinExistence type="predicted"/>
<dbReference type="PANTHER" id="PTHR12778">
    <property type="entry name" value="SOLUTE CARRIER FAMILY 33 ACETYL-COA TRANSPORTER -RELATED"/>
    <property type="match status" value="1"/>
</dbReference>
<feature type="transmembrane region" description="Helical" evidence="7">
    <location>
        <begin position="73"/>
        <end position="93"/>
    </location>
</feature>
<dbReference type="RefSeq" id="WP_058388911.1">
    <property type="nucleotide sequence ID" value="NZ_LCUA01000002.1"/>
</dbReference>
<keyword evidence="5 7" id="KW-0472">Membrane</keyword>
<feature type="transmembrane region" description="Helical" evidence="7">
    <location>
        <begin position="284"/>
        <end position="305"/>
    </location>
</feature>
<dbReference type="InterPro" id="IPR011701">
    <property type="entry name" value="MFS"/>
</dbReference>
<gene>
    <name evidence="9" type="ORF">Loak_1792</name>
</gene>
<feature type="transmembrane region" description="Helical" evidence="7">
    <location>
        <begin position="371"/>
        <end position="393"/>
    </location>
</feature>
<dbReference type="NCBIfam" id="TIGR00901">
    <property type="entry name" value="2A0125"/>
    <property type="match status" value="1"/>
</dbReference>
<evidence type="ECO:0000313" key="10">
    <source>
        <dbReference type="Proteomes" id="UP000054858"/>
    </source>
</evidence>
<sequence>MRKRLFIVFILGFSSGLPLSLVSSTLQAWFAETGMSVLATGMLSLLGLPYVYRVLWGPILDRYSLGSLGKRRSWILSMQVVLLIGFNLMAWLTPTSSPMLMAFLAFLMACSSATQDMAIEAHRTEYLSIEEHGLGASFAVFGYRLALLLSGGLALIIAHFAGWATTYRLMGFLMVLGMLATLYSPEPSIPDHRQSHVVDSFIAPVKELMARPGMIAFFLFIIFYKLGEAFTTTTSGIVMPFLIQGVGFSLDTIGYVNKIAGVGAVLLGGLVAGLFLLRWSLYQALLVFGLLQAMTNVLFVWLAMVGKNMPLFVMAVVFDNFAAGMGSTALVALFMRIVNRRFTATQFSILAALSTIPRIFSGPFAASLQSWIGWVGLYQISVILALGFLPFLFRVRGLILNSDKASQEDLSNQESEFENPLHLAERSLK</sequence>
<evidence type="ECO:0000259" key="8">
    <source>
        <dbReference type="PROSITE" id="PS50850"/>
    </source>
</evidence>
<evidence type="ECO:0000256" key="6">
    <source>
        <dbReference type="SAM" id="MobiDB-lite"/>
    </source>
</evidence>
<dbReference type="Gene3D" id="1.20.1250.20">
    <property type="entry name" value="MFS general substrate transporter like domains"/>
    <property type="match status" value="1"/>
</dbReference>
<keyword evidence="2" id="KW-0813">Transport</keyword>
<protein>
    <submittedName>
        <fullName evidence="9">AmpG protein</fullName>
    </submittedName>
</protein>
<accession>A0A0W0X0T6</accession>
<evidence type="ECO:0000256" key="2">
    <source>
        <dbReference type="ARBA" id="ARBA00022448"/>
    </source>
</evidence>
<evidence type="ECO:0000256" key="4">
    <source>
        <dbReference type="ARBA" id="ARBA00022989"/>
    </source>
</evidence>
<evidence type="ECO:0000256" key="1">
    <source>
        <dbReference type="ARBA" id="ARBA00004141"/>
    </source>
</evidence>
<keyword evidence="4 7" id="KW-1133">Transmembrane helix</keyword>
<dbReference type="PATRIC" id="fig|29423.5.peg.1879"/>
<organism evidence="9 10">
    <name type="scientific">Legionella oakridgensis</name>
    <dbReference type="NCBI Taxonomy" id="29423"/>
    <lineage>
        <taxon>Bacteria</taxon>
        <taxon>Pseudomonadati</taxon>
        <taxon>Pseudomonadota</taxon>
        <taxon>Gammaproteobacteria</taxon>
        <taxon>Legionellales</taxon>
        <taxon>Legionellaceae</taxon>
        <taxon>Legionella</taxon>
    </lineage>
</organism>
<comment type="subcellular location">
    <subcellularLocation>
        <location evidence="1">Membrane</location>
        <topology evidence="1">Multi-pass membrane protein</topology>
    </subcellularLocation>
</comment>
<dbReference type="EMBL" id="LNYP01000029">
    <property type="protein sequence ID" value="KTD38116.1"/>
    <property type="molecule type" value="Genomic_DNA"/>
</dbReference>
<dbReference type="InterPro" id="IPR004752">
    <property type="entry name" value="AmpG_permease/AT-1"/>
</dbReference>
<feature type="region of interest" description="Disordered" evidence="6">
    <location>
        <begin position="410"/>
        <end position="429"/>
    </location>
</feature>
<feature type="transmembrane region" description="Helical" evidence="7">
    <location>
        <begin position="28"/>
        <end position="52"/>
    </location>
</feature>
<feature type="transmembrane region" description="Helical" evidence="7">
    <location>
        <begin position="140"/>
        <end position="161"/>
    </location>
</feature>
<evidence type="ECO:0000256" key="5">
    <source>
        <dbReference type="ARBA" id="ARBA00023136"/>
    </source>
</evidence>
<dbReference type="GO" id="GO:0022857">
    <property type="term" value="F:transmembrane transporter activity"/>
    <property type="evidence" value="ECO:0007669"/>
    <property type="project" value="InterPro"/>
</dbReference>
<feature type="transmembrane region" description="Helical" evidence="7">
    <location>
        <begin position="311"/>
        <end position="335"/>
    </location>
</feature>
<feature type="transmembrane region" description="Helical" evidence="7">
    <location>
        <begin position="215"/>
        <end position="243"/>
    </location>
</feature>
<evidence type="ECO:0000256" key="7">
    <source>
        <dbReference type="SAM" id="Phobius"/>
    </source>
</evidence>
<dbReference type="InterPro" id="IPR020846">
    <property type="entry name" value="MFS_dom"/>
</dbReference>